<reference evidence="2 3" key="1">
    <citation type="submission" date="2019-01" db="EMBL/GenBank/DDBJ databases">
        <title>Lacunisphaera sp. strain TWA-58.</title>
        <authorList>
            <person name="Chen W.-M."/>
        </authorList>
    </citation>
    <scope>NUCLEOTIDE SEQUENCE [LARGE SCALE GENOMIC DNA]</scope>
    <source>
        <strain evidence="2 3">TWA-58</strain>
    </source>
</reference>
<evidence type="ECO:0008006" key="4">
    <source>
        <dbReference type="Google" id="ProtNLM"/>
    </source>
</evidence>
<keyword evidence="3" id="KW-1185">Reference proteome</keyword>
<proteinExistence type="predicted"/>
<name>A0A4Q1C7T6_9BACT</name>
<dbReference type="Proteomes" id="UP000290218">
    <property type="component" value="Unassembled WGS sequence"/>
</dbReference>
<evidence type="ECO:0000256" key="1">
    <source>
        <dbReference type="SAM" id="MobiDB-lite"/>
    </source>
</evidence>
<feature type="compositionally biased region" description="Low complexity" evidence="1">
    <location>
        <begin position="411"/>
        <end position="445"/>
    </location>
</feature>
<protein>
    <recommendedName>
        <fullName evidence="4">DUF4177 domain-containing protein</fullName>
    </recommendedName>
</protein>
<evidence type="ECO:0000313" key="3">
    <source>
        <dbReference type="Proteomes" id="UP000290218"/>
    </source>
</evidence>
<feature type="region of interest" description="Disordered" evidence="1">
    <location>
        <begin position="530"/>
        <end position="549"/>
    </location>
</feature>
<dbReference type="OrthoDB" id="9799495at2"/>
<accession>A0A4Q1C7T6</accession>
<dbReference type="AlphaFoldDB" id="A0A4Q1C7T6"/>
<sequence>MSNWEYKVISSGKGGFASPALMEKFLNDLGQENWEIISFHQPADNALAFHGLARRSTQKDWTLEDAAKAAARAEADKLRAEFEAKFKAGSSQGAPAPEEEAETFLAEEKSAADGDLRRLRDTSRDDDEDDEESGNGAPKDEWDKLAEEDELPAFFDAIRPHMRRNQRGPGMSVGLDHLAKKWSLDESDLKTALVECGLQIPADENAKPVYAEYEGELYWVNINRRGEIWINLRDKPQPVFRVVQAKRVENTEEPAATKPAEHTPAVSAEANAASDEQAASGQEAPASPESQSRGPKTFLDKVRNQMRRNRRGHGWSGSFQYLIKAFKTDEAGLLAQLAEFGVVLGEAGALVEAQSGDFTYWLNKNQRGEIWVNAELTRRLRGQKSEEASSPGSDAASGSQKSEDSGQQSETAVGAAPVVEAPAAVETGSASPAPEAAPAPASSLPAENTLSAVRLLMEPKKRGEGVTALVSELAAKLEKTSEVLQAALAAAGLTPPDSPKGKPSFAEHGGELYWLNISAKGDLWLNAKSAASTKKAKGKKSEATEDSAE</sequence>
<feature type="compositionally biased region" description="Basic and acidic residues" evidence="1">
    <location>
        <begin position="106"/>
        <end position="123"/>
    </location>
</feature>
<feature type="region of interest" description="Disordered" evidence="1">
    <location>
        <begin position="250"/>
        <end position="298"/>
    </location>
</feature>
<organism evidence="2 3">
    <name type="scientific">Oleiharenicola lentus</name>
    <dbReference type="NCBI Taxonomy" id="2508720"/>
    <lineage>
        <taxon>Bacteria</taxon>
        <taxon>Pseudomonadati</taxon>
        <taxon>Verrucomicrobiota</taxon>
        <taxon>Opitutia</taxon>
        <taxon>Opitutales</taxon>
        <taxon>Opitutaceae</taxon>
        <taxon>Oleiharenicola</taxon>
    </lineage>
</organism>
<gene>
    <name evidence="2" type="ORF">ESB00_03060</name>
</gene>
<evidence type="ECO:0000313" key="2">
    <source>
        <dbReference type="EMBL" id="RXK54890.1"/>
    </source>
</evidence>
<feature type="compositionally biased region" description="Acidic residues" evidence="1">
    <location>
        <begin position="124"/>
        <end position="133"/>
    </location>
</feature>
<feature type="compositionally biased region" description="Low complexity" evidence="1">
    <location>
        <begin position="267"/>
        <end position="280"/>
    </location>
</feature>
<feature type="region of interest" description="Disordered" evidence="1">
    <location>
        <begin position="86"/>
        <end position="146"/>
    </location>
</feature>
<comment type="caution">
    <text evidence="2">The sequence shown here is derived from an EMBL/GenBank/DDBJ whole genome shotgun (WGS) entry which is preliminary data.</text>
</comment>
<feature type="region of interest" description="Disordered" evidence="1">
    <location>
        <begin position="382"/>
        <end position="445"/>
    </location>
</feature>
<feature type="compositionally biased region" description="Low complexity" evidence="1">
    <location>
        <begin position="388"/>
        <end position="399"/>
    </location>
</feature>
<dbReference type="RefSeq" id="WP_129046255.1">
    <property type="nucleotide sequence ID" value="NZ_SDHX01000001.1"/>
</dbReference>
<dbReference type="EMBL" id="SDHX01000001">
    <property type="protein sequence ID" value="RXK54890.1"/>
    <property type="molecule type" value="Genomic_DNA"/>
</dbReference>